<dbReference type="GO" id="GO:0017038">
    <property type="term" value="P:protein import"/>
    <property type="evidence" value="ECO:0007669"/>
    <property type="project" value="TreeGrafter"/>
</dbReference>
<evidence type="ECO:0000256" key="10">
    <source>
        <dbReference type="HAMAP-Rule" id="MF_02202"/>
    </source>
</evidence>
<evidence type="ECO:0000313" key="13">
    <source>
        <dbReference type="Proteomes" id="UP000006764"/>
    </source>
</evidence>
<comment type="subcellular location">
    <subcellularLocation>
        <location evidence="10">Cell inner membrane</location>
        <topology evidence="10">Multi-pass membrane protein</topology>
    </subcellularLocation>
    <subcellularLocation>
        <location evidence="1">Cell membrane</location>
        <topology evidence="1">Multi-pass membrane protein</topology>
    </subcellularLocation>
</comment>
<reference evidence="12 13" key="1">
    <citation type="journal article" date="2012" name="J. Bacteriol.">
        <title>Genome sequence of an alkane-degrading bacterium, Alcanivorax pacificus type strain W11-5, isolated from deep sea sediment.</title>
        <authorList>
            <person name="Lai Q."/>
            <person name="Shao Z."/>
        </authorList>
    </citation>
    <scope>NUCLEOTIDE SEQUENCE [LARGE SCALE GENOMIC DNA]</scope>
    <source>
        <strain evidence="12 13">W11-5</strain>
    </source>
</reference>
<dbReference type="NCBIfam" id="TIGR02796">
    <property type="entry name" value="tolQ"/>
    <property type="match status" value="1"/>
</dbReference>
<keyword evidence="4 10" id="KW-0997">Cell inner membrane</keyword>
<organism evidence="12 13">
    <name type="scientific">Isoalcanivorax pacificus W11-5</name>
    <dbReference type="NCBI Taxonomy" id="391936"/>
    <lineage>
        <taxon>Bacteria</taxon>
        <taxon>Pseudomonadati</taxon>
        <taxon>Pseudomonadota</taxon>
        <taxon>Gammaproteobacteria</taxon>
        <taxon>Oceanospirillales</taxon>
        <taxon>Alcanivoracaceae</taxon>
        <taxon>Isoalcanivorax</taxon>
    </lineage>
</organism>
<dbReference type="GO" id="GO:0043213">
    <property type="term" value="P:bacteriocin transport"/>
    <property type="evidence" value="ECO:0007669"/>
    <property type="project" value="InterPro"/>
</dbReference>
<dbReference type="GO" id="GO:0051301">
    <property type="term" value="P:cell division"/>
    <property type="evidence" value="ECO:0007669"/>
    <property type="project" value="UniProtKB-UniRule"/>
</dbReference>
<sequence length="231" mass="24994">MQVDSDAMSIWSLVSGATTLVQLVMLLLVALSVMSWVMIVTRIRVIGRARRAGAAFEDRFWSGEDLSSLYQQVKKDPDPDSGQQAIFRAGFQEFVRLSKSSRDADAVMEGAQRAMRVALQREQSRLNRSLPFLATVGSTSPYIGLFGTVWGIMNSFRALANVSQATLAVVAPGIAEALIATAMGLFAAIPAVVAYNRFAAATDELVGECEMFAEEFSSVLHRQAHGRGGAQ</sequence>
<dbReference type="InterPro" id="IPR014163">
    <property type="entry name" value="Tol-Pal_TolQ"/>
</dbReference>
<proteinExistence type="inferred from homology"/>
<protein>
    <recommendedName>
        <fullName evidence="10">Tol-Pal system protein TolQ</fullName>
    </recommendedName>
</protein>
<evidence type="ECO:0000256" key="7">
    <source>
        <dbReference type="ARBA" id="ARBA00022989"/>
    </source>
</evidence>
<dbReference type="Proteomes" id="UP000006764">
    <property type="component" value="Chromosome"/>
</dbReference>
<dbReference type="HAMAP" id="MF_02202">
    <property type="entry name" value="TolQ"/>
    <property type="match status" value="1"/>
</dbReference>
<keyword evidence="3 10" id="KW-1003">Cell membrane</keyword>
<keyword evidence="8 10" id="KW-0472">Membrane</keyword>
<dbReference type="STRING" id="391936.S7S_06320"/>
<keyword evidence="7 10" id="KW-1133">Transmembrane helix</keyword>
<comment type="subunit">
    <text evidence="10">The Tol-Pal system is composed of five core proteins: the inner membrane proteins TolA, TolQ and TolR, the periplasmic protein TolB and the outer membrane protein Pal. They form a network linking the inner and outer membranes and the peptidoglycan layer.</text>
</comment>
<feature type="transmembrane region" description="Helical" evidence="10">
    <location>
        <begin position="130"/>
        <end position="153"/>
    </location>
</feature>
<dbReference type="GO" id="GO:0005886">
    <property type="term" value="C:plasma membrane"/>
    <property type="evidence" value="ECO:0007669"/>
    <property type="project" value="UniProtKB-SubCell"/>
</dbReference>
<evidence type="ECO:0000256" key="6">
    <source>
        <dbReference type="ARBA" id="ARBA00022692"/>
    </source>
</evidence>
<keyword evidence="6 10" id="KW-0812">Transmembrane</keyword>
<keyword evidence="5 10" id="KW-0132">Cell division</keyword>
<evidence type="ECO:0000256" key="9">
    <source>
        <dbReference type="ARBA" id="ARBA00023306"/>
    </source>
</evidence>
<dbReference type="InterPro" id="IPR002898">
    <property type="entry name" value="MotA_ExbB_proton_chnl"/>
</dbReference>
<evidence type="ECO:0000313" key="12">
    <source>
        <dbReference type="EMBL" id="AJD47680.1"/>
    </source>
</evidence>
<evidence type="ECO:0000259" key="11">
    <source>
        <dbReference type="Pfam" id="PF01618"/>
    </source>
</evidence>
<evidence type="ECO:0000256" key="8">
    <source>
        <dbReference type="ARBA" id="ARBA00023136"/>
    </source>
</evidence>
<dbReference type="PANTHER" id="PTHR30625">
    <property type="entry name" value="PROTEIN TOLQ"/>
    <property type="match status" value="1"/>
</dbReference>
<gene>
    <name evidence="10" type="primary">tolQ</name>
    <name evidence="12" type="ORF">S7S_06320</name>
</gene>
<dbReference type="KEGG" id="apac:S7S_06320"/>
<name>A0A0B4XLX0_9GAMM</name>
<evidence type="ECO:0000256" key="1">
    <source>
        <dbReference type="ARBA" id="ARBA00004651"/>
    </source>
</evidence>
<comment type="function">
    <text evidence="10">Part of the Tol-Pal system, which plays a role in outer membrane invagination during cell division and is important for maintaining outer membrane integrity.</text>
</comment>
<dbReference type="EMBL" id="CP004387">
    <property type="protein sequence ID" value="AJD47680.1"/>
    <property type="molecule type" value="Genomic_DNA"/>
</dbReference>
<feature type="transmembrane region" description="Helical" evidence="10">
    <location>
        <begin position="173"/>
        <end position="195"/>
    </location>
</feature>
<keyword evidence="13" id="KW-1185">Reference proteome</keyword>
<dbReference type="AlphaFoldDB" id="A0A0B4XLX0"/>
<dbReference type="PANTHER" id="PTHR30625:SF3">
    <property type="entry name" value="TOL-PAL SYSTEM PROTEIN TOLQ"/>
    <property type="match status" value="1"/>
</dbReference>
<dbReference type="HOGENOM" id="CLU_053325_2_2_6"/>
<comment type="similarity">
    <text evidence="2 10">Belongs to the ExbB/TolQ family.</text>
</comment>
<evidence type="ECO:0000256" key="2">
    <source>
        <dbReference type="ARBA" id="ARBA00010442"/>
    </source>
</evidence>
<keyword evidence="9 10" id="KW-0131">Cell cycle</keyword>
<dbReference type="InterPro" id="IPR050790">
    <property type="entry name" value="ExbB/TolQ_transport"/>
</dbReference>
<feature type="domain" description="MotA/TolQ/ExbB proton channel" evidence="11">
    <location>
        <begin position="81"/>
        <end position="210"/>
    </location>
</feature>
<evidence type="ECO:0000256" key="3">
    <source>
        <dbReference type="ARBA" id="ARBA00022475"/>
    </source>
</evidence>
<evidence type="ECO:0000256" key="4">
    <source>
        <dbReference type="ARBA" id="ARBA00022519"/>
    </source>
</evidence>
<dbReference type="Pfam" id="PF01618">
    <property type="entry name" value="MotA_ExbB"/>
    <property type="match status" value="1"/>
</dbReference>
<accession>A0A0B4XLX0</accession>
<evidence type="ECO:0000256" key="5">
    <source>
        <dbReference type="ARBA" id="ARBA00022618"/>
    </source>
</evidence>
<feature type="transmembrane region" description="Helical" evidence="10">
    <location>
        <begin position="20"/>
        <end position="41"/>
    </location>
</feature>